<evidence type="ECO:0000313" key="2">
    <source>
        <dbReference type="Proteomes" id="UP000002669"/>
    </source>
</evidence>
<name>E4UVN4_ARTGP</name>
<protein>
    <submittedName>
        <fullName evidence="1">Uncharacterized protein</fullName>
    </submittedName>
</protein>
<dbReference type="HOGENOM" id="CLU_2589256_0_0_1"/>
<keyword evidence="2" id="KW-1185">Reference proteome</keyword>
<accession>E4UVN4</accession>
<gene>
    <name evidence="1" type="ORF">MGYG_05358</name>
</gene>
<dbReference type="VEuPathDB" id="FungiDB:MGYG_05358"/>
<dbReference type="Proteomes" id="UP000002669">
    <property type="component" value="Unassembled WGS sequence"/>
</dbReference>
<dbReference type="GeneID" id="10028048"/>
<organism evidence="2">
    <name type="scientific">Arthroderma gypseum (strain ATCC MYA-4604 / CBS 118893)</name>
    <name type="common">Microsporum gypseum</name>
    <dbReference type="NCBI Taxonomy" id="535722"/>
    <lineage>
        <taxon>Eukaryota</taxon>
        <taxon>Fungi</taxon>
        <taxon>Dikarya</taxon>
        <taxon>Ascomycota</taxon>
        <taxon>Pezizomycotina</taxon>
        <taxon>Eurotiomycetes</taxon>
        <taxon>Eurotiomycetidae</taxon>
        <taxon>Onygenales</taxon>
        <taxon>Arthrodermataceae</taxon>
        <taxon>Nannizzia</taxon>
    </lineage>
</organism>
<dbReference type="AlphaFoldDB" id="E4UVN4"/>
<reference evidence="2" key="1">
    <citation type="journal article" date="2012" name="MBio">
        <title>Comparative genome analysis of Trichophyton rubrum and related dermatophytes reveals candidate genes involved in infection.</title>
        <authorList>
            <person name="Martinez D.A."/>
            <person name="Oliver B.G."/>
            <person name="Graeser Y."/>
            <person name="Goldberg J.M."/>
            <person name="Li W."/>
            <person name="Martinez-Rossi N.M."/>
            <person name="Monod M."/>
            <person name="Shelest E."/>
            <person name="Barton R.C."/>
            <person name="Birch E."/>
            <person name="Brakhage A.A."/>
            <person name="Chen Z."/>
            <person name="Gurr S.J."/>
            <person name="Heiman D."/>
            <person name="Heitman J."/>
            <person name="Kosti I."/>
            <person name="Rossi A."/>
            <person name="Saif S."/>
            <person name="Samalova M."/>
            <person name="Saunders C.W."/>
            <person name="Shea T."/>
            <person name="Summerbell R.C."/>
            <person name="Xu J."/>
            <person name="Young S."/>
            <person name="Zeng Q."/>
            <person name="Birren B.W."/>
            <person name="Cuomo C.A."/>
            <person name="White T.C."/>
        </authorList>
    </citation>
    <scope>NUCLEOTIDE SEQUENCE [LARGE SCALE GENOMIC DNA]</scope>
    <source>
        <strain evidence="2">ATCC MYA-4604 / CBS 118893</strain>
    </source>
</reference>
<sequence>MSSEFAFREVIKTPNSSASMHTSTHYHKGRGVLADTGQEEGDTSFGSALGVIIDSSNHDALFEGAISNSAAKKRNKSFPL</sequence>
<proteinExistence type="predicted"/>
<dbReference type="RefSeq" id="XP_003172772.1">
    <property type="nucleotide sequence ID" value="XM_003172724.1"/>
</dbReference>
<dbReference type="EMBL" id="DS989825">
    <property type="protein sequence ID" value="EFR02361.1"/>
    <property type="molecule type" value="Genomic_DNA"/>
</dbReference>
<dbReference type="InParanoid" id="E4UVN4"/>
<evidence type="ECO:0000313" key="1">
    <source>
        <dbReference type="EMBL" id="EFR02361.1"/>
    </source>
</evidence>